<dbReference type="InterPro" id="IPR044492">
    <property type="entry name" value="P_typ_ATPase_HD_dom"/>
</dbReference>
<dbReference type="SUPFAM" id="SSF81660">
    <property type="entry name" value="Metal cation-transporting ATPase, ATP-binding domain N"/>
    <property type="match status" value="1"/>
</dbReference>
<comment type="similarity">
    <text evidence="3">Belongs to the cation transport ATPase (P-type) (TC 3.A.3) family. Type IIIB subfamily.</text>
</comment>
<keyword evidence="7" id="KW-0997">Cell inner membrane</keyword>
<dbReference type="SUPFAM" id="SSF56784">
    <property type="entry name" value="HAD-like"/>
    <property type="match status" value="1"/>
</dbReference>
<dbReference type="Gene3D" id="3.40.1110.10">
    <property type="entry name" value="Calcium-transporting ATPase, cytoplasmic domain N"/>
    <property type="match status" value="1"/>
</dbReference>
<evidence type="ECO:0000256" key="1">
    <source>
        <dbReference type="ARBA" id="ARBA00003954"/>
    </source>
</evidence>
<evidence type="ECO:0000256" key="10">
    <source>
        <dbReference type="ARBA" id="ARBA00022741"/>
    </source>
</evidence>
<evidence type="ECO:0000256" key="9">
    <source>
        <dbReference type="ARBA" id="ARBA00022692"/>
    </source>
</evidence>
<dbReference type="NCBIfam" id="NF011702">
    <property type="entry name" value="PRK15122.1"/>
    <property type="match status" value="1"/>
</dbReference>
<dbReference type="InterPro" id="IPR004014">
    <property type="entry name" value="ATPase_P-typ_cation-transptr_N"/>
</dbReference>
<feature type="transmembrane region" description="Helical" evidence="18">
    <location>
        <begin position="266"/>
        <end position="286"/>
    </location>
</feature>
<evidence type="ECO:0000313" key="21">
    <source>
        <dbReference type="Proteomes" id="UP000305541"/>
    </source>
</evidence>
<evidence type="ECO:0000256" key="2">
    <source>
        <dbReference type="ARBA" id="ARBA00004429"/>
    </source>
</evidence>
<keyword evidence="13" id="KW-1278">Translocase</keyword>
<keyword evidence="11" id="KW-0067">ATP-binding</keyword>
<feature type="transmembrane region" description="Helical" evidence="18">
    <location>
        <begin position="821"/>
        <end position="844"/>
    </location>
</feature>
<dbReference type="PROSITE" id="PS00154">
    <property type="entry name" value="ATPASE_E1_E2"/>
    <property type="match status" value="1"/>
</dbReference>
<dbReference type="GO" id="GO:0015444">
    <property type="term" value="F:P-type magnesium transporter activity"/>
    <property type="evidence" value="ECO:0007669"/>
    <property type="project" value="UniProtKB-EC"/>
</dbReference>
<dbReference type="SUPFAM" id="SSF81653">
    <property type="entry name" value="Calcium ATPase, transduction domain A"/>
    <property type="match status" value="1"/>
</dbReference>
<protein>
    <recommendedName>
        <fullName evidence="5">Magnesium-transporting ATPase, P-type 1</fullName>
        <ecNumber evidence="4">7.2.2.14</ecNumber>
    </recommendedName>
    <alternativeName>
        <fullName evidence="16">Mg(2+) transport ATPase, P-type 1</fullName>
    </alternativeName>
</protein>
<dbReference type="NCBIfam" id="TIGR01494">
    <property type="entry name" value="ATPase_P-type"/>
    <property type="match status" value="2"/>
</dbReference>
<name>A0A5R9BQG8_9LACO</name>
<feature type="transmembrane region" description="Helical" evidence="18">
    <location>
        <begin position="856"/>
        <end position="879"/>
    </location>
</feature>
<dbReference type="InterPro" id="IPR023214">
    <property type="entry name" value="HAD_sf"/>
</dbReference>
<comment type="subcellular location">
    <subcellularLocation>
        <location evidence="2">Cell inner membrane</location>
        <topology evidence="2">Multi-pass membrane protein</topology>
    </subcellularLocation>
</comment>
<dbReference type="CDD" id="cd02077">
    <property type="entry name" value="P-type_ATPase_Mg"/>
    <property type="match status" value="1"/>
</dbReference>
<feature type="transmembrane region" description="Helical" evidence="18">
    <location>
        <begin position="97"/>
        <end position="119"/>
    </location>
</feature>
<dbReference type="EMBL" id="VBTH01000034">
    <property type="protein sequence ID" value="TLQ02835.1"/>
    <property type="molecule type" value="Genomic_DNA"/>
</dbReference>
<dbReference type="Gene3D" id="2.70.150.10">
    <property type="entry name" value="Calcium-transporting ATPase, cytoplasmic transduction domain A"/>
    <property type="match status" value="1"/>
</dbReference>
<dbReference type="Pfam" id="PF00122">
    <property type="entry name" value="E1-E2_ATPase"/>
    <property type="match status" value="1"/>
</dbReference>
<dbReference type="NCBIfam" id="TIGR01524">
    <property type="entry name" value="ATPase-IIIB_Mg"/>
    <property type="match status" value="1"/>
</dbReference>
<evidence type="ECO:0000256" key="5">
    <source>
        <dbReference type="ARBA" id="ARBA00013555"/>
    </source>
</evidence>
<dbReference type="Gene3D" id="3.40.50.1000">
    <property type="entry name" value="HAD superfamily/HAD-like"/>
    <property type="match status" value="1"/>
</dbReference>
<sequence length="887" mass="98406">MEKRGLILKNEYKIIADTSVDEVLGEYETSLMGISQAEAIERRKLYGLNELKRNTKKPWWVQLFQAFVTPFTIVLTCLAIISFFLDYQLASPSDKDLTGTMIIVVMVVASGVMTLIQSVKSSNAVEKLRSLVKSTTNIIRENFQEKTDSTDVVPGDVIKLSAGDMVPADLRIVQARDLLISQAALTGESYPVEKRAETMMNCNDVDSVTDCDTLAFMGSNVVSGTALGVVITTGTNTELGSISEKLKDKKVVKTDFDTGISQTSWLLIRFMLVMAPIVIVITGLTKGNWLDAVMFGLSTAVGLTPEMLPVIVTTNLVKGAVSMAKKDTIVKDINSIQNFGSMDILCTDKTGTLTQDDISLKHYYDVAGNDEETVLKYAYLNSFYQTGLDNLLDKAIVKTAKEKIAVENLNYTKVDELPFDFTRRRMSTVVQDEDGVKRLVTKGAMEEIISVSDKILVEGHVQKLSNSYQTLLKQLVENLNQKGLRVLGLAIREFTDDNGKKLTTKDETEMVFVGCLVFLDPPKASAAEAISALHKRGTRVKILTGDNEQVTRTVCQSIGFNPNGIVAGDDFAEMELEEKMKCVESNDVFVKITPDQKAEIVRMLHDCGHVVGFLGDGINDALAMQNADVGISVDTAVDIAKESSSIVLLKKDLRILEQGVVIGRQTFGNIMKYIKITCSSNFGNVFSVLIASAFLPFLPMQPIQLLLLNLIYDLSCLSISWDRMDNSYLFEPKRWDSKSTGKFMFYFGPTSSIFDVVTYLMMFWMICPQIVGLFYSSAFGVDKLLFIQLFNAGWFVESLWTQTFVLHALRTEKVPFVQSRASWILTGVTTFAVFIGSIIPYTSFGKGLGLVALPLNYWPLLIVIMGLYLGLVTVIKHLYVRRFGDLL</sequence>
<keyword evidence="12" id="KW-0460">Magnesium</keyword>
<evidence type="ECO:0000256" key="15">
    <source>
        <dbReference type="ARBA" id="ARBA00023136"/>
    </source>
</evidence>
<feature type="transmembrane region" description="Helical" evidence="18">
    <location>
        <begin position="59"/>
        <end position="85"/>
    </location>
</feature>
<feature type="transmembrane region" description="Helical" evidence="18">
    <location>
        <begin position="743"/>
        <end position="766"/>
    </location>
</feature>
<keyword evidence="6" id="KW-1003">Cell membrane</keyword>
<evidence type="ECO:0000259" key="19">
    <source>
        <dbReference type="SMART" id="SM00831"/>
    </source>
</evidence>
<comment type="function">
    <text evidence="1">Mediates magnesium influx to the cytosol.</text>
</comment>
<dbReference type="InterPro" id="IPR006068">
    <property type="entry name" value="ATPase_P-typ_cation-transptr_C"/>
</dbReference>
<evidence type="ECO:0000256" key="16">
    <source>
        <dbReference type="ARBA" id="ARBA00029806"/>
    </source>
</evidence>
<dbReference type="SFLD" id="SFLDF00027">
    <property type="entry name" value="p-type_atpase"/>
    <property type="match status" value="1"/>
</dbReference>
<keyword evidence="20" id="KW-0378">Hydrolase</keyword>
<dbReference type="SUPFAM" id="SSF81665">
    <property type="entry name" value="Calcium ATPase, transmembrane domain M"/>
    <property type="match status" value="1"/>
</dbReference>
<dbReference type="SFLD" id="SFLDG00002">
    <property type="entry name" value="C1.7:_P-type_atpase_like"/>
    <property type="match status" value="1"/>
</dbReference>
<comment type="caution">
    <text evidence="20">The sequence shown here is derived from an EMBL/GenBank/DDBJ whole genome shotgun (WGS) entry which is preliminary data.</text>
</comment>
<evidence type="ECO:0000256" key="17">
    <source>
        <dbReference type="ARBA" id="ARBA00047295"/>
    </source>
</evidence>
<keyword evidence="14 18" id="KW-1133">Transmembrane helix</keyword>
<dbReference type="InterPro" id="IPR023299">
    <property type="entry name" value="ATPase_P-typ_cyto_dom_N"/>
</dbReference>
<dbReference type="Proteomes" id="UP000305541">
    <property type="component" value="Unassembled WGS sequence"/>
</dbReference>
<evidence type="ECO:0000256" key="6">
    <source>
        <dbReference type="ARBA" id="ARBA00022475"/>
    </source>
</evidence>
<dbReference type="FunFam" id="2.70.150.10:FF:000160">
    <property type="entry name" value="Sarcoplasmic/endoplasmic reticulum calcium ATPase 1"/>
    <property type="match status" value="1"/>
</dbReference>
<gene>
    <name evidence="20" type="primary">mgtA</name>
    <name evidence="20" type="ORF">FEZ51_10230</name>
</gene>
<keyword evidence="8" id="KW-0597">Phosphoprotein</keyword>
<keyword evidence="9 18" id="KW-0812">Transmembrane</keyword>
<dbReference type="PRINTS" id="PR01836">
    <property type="entry name" value="MGATPASE"/>
</dbReference>
<dbReference type="GO" id="GO:0016887">
    <property type="term" value="F:ATP hydrolysis activity"/>
    <property type="evidence" value="ECO:0007669"/>
    <property type="project" value="InterPro"/>
</dbReference>
<dbReference type="Gene3D" id="1.20.1110.10">
    <property type="entry name" value="Calcium-transporting ATPase, transmembrane domain"/>
    <property type="match status" value="1"/>
</dbReference>
<comment type="catalytic activity">
    <reaction evidence="17">
        <text>Mg(2+)(out) + ATP + H2O = Mg(2+)(in) + ADP + phosphate + H(+)</text>
        <dbReference type="Rhea" id="RHEA:10260"/>
        <dbReference type="ChEBI" id="CHEBI:15377"/>
        <dbReference type="ChEBI" id="CHEBI:15378"/>
        <dbReference type="ChEBI" id="CHEBI:18420"/>
        <dbReference type="ChEBI" id="CHEBI:30616"/>
        <dbReference type="ChEBI" id="CHEBI:43474"/>
        <dbReference type="ChEBI" id="CHEBI:456216"/>
        <dbReference type="EC" id="7.2.2.14"/>
    </reaction>
</comment>
<dbReference type="InterPro" id="IPR023298">
    <property type="entry name" value="ATPase_P-typ_TM_dom_sf"/>
</dbReference>
<feature type="domain" description="Cation-transporting P-type ATPase N-terminal" evidence="19">
    <location>
        <begin position="14"/>
        <end position="87"/>
    </location>
</feature>
<feature type="transmembrane region" description="Helical" evidence="18">
    <location>
        <begin position="292"/>
        <end position="317"/>
    </location>
</feature>
<reference evidence="20 21" key="1">
    <citation type="submission" date="2019-05" db="EMBL/GenBank/DDBJ databases">
        <title>The metagenome of a microbial culture collection derived from dairy environment covers the genomic content of the human microbiome.</title>
        <authorList>
            <person name="Roder T."/>
            <person name="Wuthrich D."/>
            <person name="Sattari Z."/>
            <person name="Von Ah U."/>
            <person name="Bar C."/>
            <person name="Ronchi F."/>
            <person name="Macpherson A.J."/>
            <person name="Ganal-Vonarburg S.C."/>
            <person name="Bruggmann R."/>
            <person name="Vergeres G."/>
        </authorList>
    </citation>
    <scope>NUCLEOTIDE SEQUENCE [LARGE SCALE GENOMIC DNA]</scope>
    <source>
        <strain evidence="20 21">FAM 18815</strain>
    </source>
</reference>
<evidence type="ECO:0000256" key="12">
    <source>
        <dbReference type="ARBA" id="ARBA00022842"/>
    </source>
</evidence>
<dbReference type="InterPro" id="IPR001757">
    <property type="entry name" value="P_typ_ATPase"/>
</dbReference>
<evidence type="ECO:0000256" key="18">
    <source>
        <dbReference type="SAM" id="Phobius"/>
    </source>
</evidence>
<dbReference type="SMART" id="SM00831">
    <property type="entry name" value="Cation_ATPase_N"/>
    <property type="match status" value="1"/>
</dbReference>
<keyword evidence="10" id="KW-0547">Nucleotide-binding</keyword>
<evidence type="ECO:0000256" key="14">
    <source>
        <dbReference type="ARBA" id="ARBA00022989"/>
    </source>
</evidence>
<dbReference type="Pfam" id="PF00690">
    <property type="entry name" value="Cation_ATPase_N"/>
    <property type="match status" value="1"/>
</dbReference>
<evidence type="ECO:0000256" key="13">
    <source>
        <dbReference type="ARBA" id="ARBA00022967"/>
    </source>
</evidence>
<proteinExistence type="inferred from homology"/>
<accession>A0A5R9BQG8</accession>
<evidence type="ECO:0000256" key="8">
    <source>
        <dbReference type="ARBA" id="ARBA00022553"/>
    </source>
</evidence>
<dbReference type="SFLD" id="SFLDS00003">
    <property type="entry name" value="Haloacid_Dehalogenase"/>
    <property type="match status" value="1"/>
</dbReference>
<evidence type="ECO:0000313" key="20">
    <source>
        <dbReference type="EMBL" id="TLQ02835.1"/>
    </source>
</evidence>
<dbReference type="Pfam" id="PF00689">
    <property type="entry name" value="Cation_ATPase_C"/>
    <property type="match status" value="1"/>
</dbReference>
<keyword evidence="15 18" id="KW-0472">Membrane</keyword>
<dbReference type="AlphaFoldDB" id="A0A5R9BQG8"/>
<dbReference type="OrthoDB" id="9760364at2"/>
<organism evidence="20 21">
    <name type="scientific">Pediococcus stilesii</name>
    <dbReference type="NCBI Taxonomy" id="331679"/>
    <lineage>
        <taxon>Bacteria</taxon>
        <taxon>Bacillati</taxon>
        <taxon>Bacillota</taxon>
        <taxon>Bacilli</taxon>
        <taxon>Lactobacillales</taxon>
        <taxon>Lactobacillaceae</taxon>
        <taxon>Pediococcus</taxon>
    </lineage>
</organism>
<evidence type="ECO:0000256" key="11">
    <source>
        <dbReference type="ARBA" id="ARBA00022840"/>
    </source>
</evidence>
<dbReference type="InterPro" id="IPR006415">
    <property type="entry name" value="P-type_ATPase_IIIB"/>
</dbReference>
<dbReference type="EC" id="7.2.2.14" evidence="4"/>
<dbReference type="Pfam" id="PF13246">
    <property type="entry name" value="Cation_ATPase"/>
    <property type="match status" value="1"/>
</dbReference>
<evidence type="ECO:0000256" key="4">
    <source>
        <dbReference type="ARBA" id="ARBA00012786"/>
    </source>
</evidence>
<feature type="transmembrane region" description="Helical" evidence="18">
    <location>
        <begin position="673"/>
        <end position="697"/>
    </location>
</feature>
<evidence type="ECO:0000256" key="7">
    <source>
        <dbReference type="ARBA" id="ARBA00022519"/>
    </source>
</evidence>
<dbReference type="PANTHER" id="PTHR42861">
    <property type="entry name" value="CALCIUM-TRANSPORTING ATPASE"/>
    <property type="match status" value="1"/>
</dbReference>
<dbReference type="GO" id="GO:0005886">
    <property type="term" value="C:plasma membrane"/>
    <property type="evidence" value="ECO:0007669"/>
    <property type="project" value="UniProtKB-SubCell"/>
</dbReference>
<dbReference type="GO" id="GO:0005524">
    <property type="term" value="F:ATP binding"/>
    <property type="evidence" value="ECO:0007669"/>
    <property type="project" value="UniProtKB-KW"/>
</dbReference>
<dbReference type="InterPro" id="IPR036412">
    <property type="entry name" value="HAD-like_sf"/>
</dbReference>
<dbReference type="InterPro" id="IPR018303">
    <property type="entry name" value="ATPase_P-typ_P_site"/>
</dbReference>
<dbReference type="InterPro" id="IPR008250">
    <property type="entry name" value="ATPase_P-typ_transduc_dom_A_sf"/>
</dbReference>
<dbReference type="InterPro" id="IPR059000">
    <property type="entry name" value="ATPase_P-type_domA"/>
</dbReference>
<evidence type="ECO:0000256" key="3">
    <source>
        <dbReference type="ARBA" id="ARBA00008746"/>
    </source>
</evidence>